<organism evidence="2 3">
    <name type="scientific">Coleophoma cylindrospora</name>
    <dbReference type="NCBI Taxonomy" id="1849047"/>
    <lineage>
        <taxon>Eukaryota</taxon>
        <taxon>Fungi</taxon>
        <taxon>Dikarya</taxon>
        <taxon>Ascomycota</taxon>
        <taxon>Pezizomycotina</taxon>
        <taxon>Leotiomycetes</taxon>
        <taxon>Helotiales</taxon>
        <taxon>Dermateaceae</taxon>
        <taxon>Coleophoma</taxon>
    </lineage>
</organism>
<comment type="caution">
    <text evidence="2">The sequence shown here is derived from an EMBL/GenBank/DDBJ whole genome shotgun (WGS) entry which is preliminary data.</text>
</comment>
<gene>
    <name evidence="2" type="ORF">BP6252_12277</name>
</gene>
<evidence type="ECO:0000313" key="3">
    <source>
        <dbReference type="Proteomes" id="UP000256645"/>
    </source>
</evidence>
<dbReference type="OrthoDB" id="72441at2759"/>
<feature type="region of interest" description="Disordered" evidence="1">
    <location>
        <begin position="36"/>
        <end position="120"/>
    </location>
</feature>
<dbReference type="EMBL" id="PDLM01000015">
    <property type="protein sequence ID" value="RDW60894.1"/>
    <property type="molecule type" value="Genomic_DNA"/>
</dbReference>
<feature type="compositionally biased region" description="Acidic residues" evidence="1">
    <location>
        <begin position="95"/>
        <end position="111"/>
    </location>
</feature>
<reference evidence="2 3" key="1">
    <citation type="journal article" date="2018" name="IMA Fungus">
        <title>IMA Genome-F 9: Draft genome sequence of Annulohypoxylon stygium, Aspergillus mulundensis, Berkeleyomyces basicola (syn. Thielaviopsis basicola), Ceratocystis smalleyi, two Cercospora beticola strains, Coleophoma cylindrospora, Fusarium fracticaudum, Phialophora cf. hyalina, and Morchella septimelata.</title>
        <authorList>
            <person name="Wingfield B.D."/>
            <person name="Bills G.F."/>
            <person name="Dong Y."/>
            <person name="Huang W."/>
            <person name="Nel W.J."/>
            <person name="Swalarsk-Parry B.S."/>
            <person name="Vaghefi N."/>
            <person name="Wilken P.M."/>
            <person name="An Z."/>
            <person name="de Beer Z.W."/>
            <person name="De Vos L."/>
            <person name="Chen L."/>
            <person name="Duong T.A."/>
            <person name="Gao Y."/>
            <person name="Hammerbacher A."/>
            <person name="Kikkert J.R."/>
            <person name="Li Y."/>
            <person name="Li H."/>
            <person name="Li K."/>
            <person name="Li Q."/>
            <person name="Liu X."/>
            <person name="Ma X."/>
            <person name="Naidoo K."/>
            <person name="Pethybridge S.J."/>
            <person name="Sun J."/>
            <person name="Steenkamp E.T."/>
            <person name="van der Nest M.A."/>
            <person name="van Wyk S."/>
            <person name="Wingfield M.J."/>
            <person name="Xiong C."/>
            <person name="Yue Q."/>
            <person name="Zhang X."/>
        </authorList>
    </citation>
    <scope>NUCLEOTIDE SEQUENCE [LARGE SCALE GENOMIC DNA]</scope>
    <source>
        <strain evidence="2 3">BP6252</strain>
    </source>
</reference>
<keyword evidence="3" id="KW-1185">Reference proteome</keyword>
<dbReference type="Proteomes" id="UP000256645">
    <property type="component" value="Unassembled WGS sequence"/>
</dbReference>
<proteinExistence type="predicted"/>
<evidence type="ECO:0000256" key="1">
    <source>
        <dbReference type="SAM" id="MobiDB-lite"/>
    </source>
</evidence>
<feature type="region of interest" description="Disordered" evidence="1">
    <location>
        <begin position="410"/>
        <end position="439"/>
    </location>
</feature>
<dbReference type="STRING" id="1849047.A0A3D8QHJ8"/>
<accession>A0A3D8QHJ8</accession>
<feature type="compositionally biased region" description="Basic and acidic residues" evidence="1">
    <location>
        <begin position="51"/>
        <end position="69"/>
    </location>
</feature>
<protein>
    <recommendedName>
        <fullName evidence="4">Peroxin/Ferlin domain-containing protein</fullName>
    </recommendedName>
</protein>
<dbReference type="PANTHER" id="PTHR23250:SF1">
    <property type="entry name" value="TECTONIN BETA-PROPELLER REPEAT-CONTAINING PROTEIN 1"/>
    <property type="match status" value="1"/>
</dbReference>
<name>A0A3D8QHJ8_9HELO</name>
<feature type="compositionally biased region" description="Basic and acidic residues" evidence="1">
    <location>
        <begin position="359"/>
        <end position="375"/>
    </location>
</feature>
<sequence>MSYLPSHHRRAEPLKPSDYDHEIVLIDAALLRSQSAGDCRPLTPGATSDSSSRRLSDAPLHKRDSLRKELTRRKYNKYQDRHLDDPVFQGTGELEAGEDDAQGTEAEDSTEEDRGRPRAEPESCIDILYENQRGLFLCGIPYFSARALGNLDPPEWTTIYGKPSFTNIHNHQVPDPTWEWQWKDWRINHDDGVDEDGWEYSFAFAKQFSWHLPGCLNNFVRRRAWIRKRVKKGLGYKVQQSHRLNEDYFTIHSIQMRTHSRHSSTRDGGSLVRLNADHSDLESMEKKDITDIPTLLKALRAARIDREKMEVVENFIQNGGDELYYLREHMHEIMGQFIFQASRKLFLASLIKMLDQVSARESREPKVESDDKNSNQDRQLQNLQGAIKAADDEVKRLEFWSDVKEMAEKGETKGAVDEAQGWDSSWNGLDDSGPRDVISEKLLPGADDCLGQHKDVDALQLRPNGKGKEKATV</sequence>
<dbReference type="PANTHER" id="PTHR23250">
    <property type="entry name" value="DYSFERLIN-RELATED"/>
    <property type="match status" value="1"/>
</dbReference>
<dbReference type="InterPro" id="IPR051513">
    <property type="entry name" value="Tectonin_beta-prop"/>
</dbReference>
<evidence type="ECO:0000313" key="2">
    <source>
        <dbReference type="EMBL" id="RDW60894.1"/>
    </source>
</evidence>
<evidence type="ECO:0008006" key="4">
    <source>
        <dbReference type="Google" id="ProtNLM"/>
    </source>
</evidence>
<dbReference type="AlphaFoldDB" id="A0A3D8QHJ8"/>
<feature type="region of interest" description="Disordered" evidence="1">
    <location>
        <begin position="359"/>
        <end position="378"/>
    </location>
</feature>